<dbReference type="Proteomes" id="UP000248079">
    <property type="component" value="Unassembled WGS sequence"/>
</dbReference>
<gene>
    <name evidence="2" type="ORF">DF185_07390</name>
</gene>
<keyword evidence="1" id="KW-1133">Transmembrane helix</keyword>
<comment type="caution">
    <text evidence="2">The sequence shown here is derived from an EMBL/GenBank/DDBJ whole genome shotgun (WGS) entry which is preliminary data.</text>
</comment>
<protein>
    <submittedName>
        <fullName evidence="2">Uncharacterized protein</fullName>
    </submittedName>
</protein>
<name>A0A2V4A1H1_9BACT</name>
<evidence type="ECO:0000313" key="2">
    <source>
        <dbReference type="EMBL" id="PXY02466.1"/>
    </source>
</evidence>
<dbReference type="OrthoDB" id="1115357at2"/>
<dbReference type="RefSeq" id="WP_110360099.1">
    <property type="nucleotide sequence ID" value="NZ_QFLI01000002.1"/>
</dbReference>
<keyword evidence="1" id="KW-0472">Membrane</keyword>
<proteinExistence type="predicted"/>
<sequence>MNKINPWAFGIVFLSFFAFYAWNGFKLPIIFWGKTYKQDALIYDTNIHTVSFGGQVNWKQTVRYFYQVDNNWYDGYYTLKGAQSKQKVGNLISLEVSKLRPAKHRVRAFYKSDRTIYHMEKHFETRQVAGYKKLNIANDVFSLIDFSVQEDSISKYYGILHVKNDSIKELVPVIHYYKSKTYLEYQLVDDDLRNQFYNKYQQMEFEKKDNSIRIDPLEEIYYQSYRNAYNE</sequence>
<evidence type="ECO:0000313" key="3">
    <source>
        <dbReference type="Proteomes" id="UP000248079"/>
    </source>
</evidence>
<evidence type="ECO:0000256" key="1">
    <source>
        <dbReference type="SAM" id="Phobius"/>
    </source>
</evidence>
<keyword evidence="3" id="KW-1185">Reference proteome</keyword>
<dbReference type="EMBL" id="QFLI01000002">
    <property type="protein sequence ID" value="PXY02466.1"/>
    <property type="molecule type" value="Genomic_DNA"/>
</dbReference>
<feature type="transmembrane region" description="Helical" evidence="1">
    <location>
        <begin position="6"/>
        <end position="25"/>
    </location>
</feature>
<reference evidence="2 3" key="1">
    <citation type="submission" date="2018-05" db="EMBL/GenBank/DDBJ databases">
        <title>Marinifilum breve JC075T sp. nov., a marine bacterium isolated from Yongle Blue Hole in the South China Sea.</title>
        <authorList>
            <person name="Fu T."/>
        </authorList>
    </citation>
    <scope>NUCLEOTIDE SEQUENCE [LARGE SCALE GENOMIC DNA]</scope>
    <source>
        <strain evidence="2 3">JC075</strain>
    </source>
</reference>
<accession>A0A2V4A1H1</accession>
<keyword evidence="1" id="KW-0812">Transmembrane</keyword>
<organism evidence="2 3">
    <name type="scientific">Marinifilum breve</name>
    <dbReference type="NCBI Taxonomy" id="2184082"/>
    <lineage>
        <taxon>Bacteria</taxon>
        <taxon>Pseudomonadati</taxon>
        <taxon>Bacteroidota</taxon>
        <taxon>Bacteroidia</taxon>
        <taxon>Marinilabiliales</taxon>
        <taxon>Marinifilaceae</taxon>
    </lineage>
</organism>
<dbReference type="AlphaFoldDB" id="A0A2V4A1H1"/>